<dbReference type="AlphaFoldDB" id="A0A9P3URL0"/>
<reference evidence="1" key="1">
    <citation type="submission" date="2022-07" db="EMBL/GenBank/DDBJ databases">
        <title>The genome of Lyophyllum shimeji provides insight into the initial evolution of ectomycorrhizal fungal genome.</title>
        <authorList>
            <person name="Kobayashi Y."/>
            <person name="Shibata T."/>
            <person name="Hirakawa H."/>
            <person name="Shigenobu S."/>
            <person name="Nishiyama T."/>
            <person name="Yamada A."/>
            <person name="Hasebe M."/>
            <person name="Kawaguchi M."/>
        </authorList>
    </citation>
    <scope>NUCLEOTIDE SEQUENCE</scope>
    <source>
        <strain evidence="1">AT787</strain>
    </source>
</reference>
<organism evidence="1 2">
    <name type="scientific">Lyophyllum shimeji</name>
    <name type="common">Hon-shimeji</name>
    <name type="synonym">Tricholoma shimeji</name>
    <dbReference type="NCBI Taxonomy" id="47721"/>
    <lineage>
        <taxon>Eukaryota</taxon>
        <taxon>Fungi</taxon>
        <taxon>Dikarya</taxon>
        <taxon>Basidiomycota</taxon>
        <taxon>Agaricomycotina</taxon>
        <taxon>Agaricomycetes</taxon>
        <taxon>Agaricomycetidae</taxon>
        <taxon>Agaricales</taxon>
        <taxon>Tricholomatineae</taxon>
        <taxon>Lyophyllaceae</taxon>
        <taxon>Lyophyllum</taxon>
    </lineage>
</organism>
<sequence length="429" mass="48917">MITATLLYLPKQRSATNLLARSLEERVQVIRVWSRQRGNTRLSVICLDPSHTARNPDIASHVRRLHIRAWFLQYLFRREELFEETAHDARPDGWPEWISRLFKTLRTPAVVKTSNLALVNRIGELASSKKTLQAMETAISYMVNVTQYKLEWGDLVLDQSTERLLLATQRAFDNNLAKLVLHARVSQLEHLLSIVAFGHLEELEFHFDFDPAGLSEDSLTIRQKNETTFVTSVAPFINSLSALLRSLVISSSAEGDHTLFLRALRPLPNLQTLILRISFHKDFLSDPTAISEILHRQKSSLSNVELRPNRPEPVKGVELCRQPRESRSAWSLIAKQCLSNTQWLRALDSLTLPALDHATTLALIRCTPSSLRNLCLLERFLEVDEVAEVIAPYSAGKHPDWTALLNAHPWIDWHIVEKEEWKTMAPTSA</sequence>
<evidence type="ECO:0000313" key="1">
    <source>
        <dbReference type="EMBL" id="GLB45204.1"/>
    </source>
</evidence>
<dbReference type="Proteomes" id="UP001063166">
    <property type="component" value="Unassembled WGS sequence"/>
</dbReference>
<protein>
    <submittedName>
        <fullName evidence="1">Uncharacterized protein</fullName>
    </submittedName>
</protein>
<dbReference type="OrthoDB" id="2987979at2759"/>
<keyword evidence="2" id="KW-1185">Reference proteome</keyword>
<accession>A0A9P3URL0</accession>
<name>A0A9P3URL0_LYOSH</name>
<proteinExistence type="predicted"/>
<evidence type="ECO:0000313" key="2">
    <source>
        <dbReference type="Proteomes" id="UP001063166"/>
    </source>
</evidence>
<dbReference type="EMBL" id="BRPK01000020">
    <property type="protein sequence ID" value="GLB45204.1"/>
    <property type="molecule type" value="Genomic_DNA"/>
</dbReference>
<gene>
    <name evidence="1" type="ORF">LshimejAT787_2001090</name>
</gene>
<comment type="caution">
    <text evidence="1">The sequence shown here is derived from an EMBL/GenBank/DDBJ whole genome shotgun (WGS) entry which is preliminary data.</text>
</comment>